<keyword evidence="2" id="KW-0812">Transmembrane</keyword>
<dbReference type="RefSeq" id="WP_168449875.1">
    <property type="nucleotide sequence ID" value="NZ_JAAWWK010000002.1"/>
</dbReference>
<feature type="compositionally biased region" description="Low complexity" evidence="1">
    <location>
        <begin position="211"/>
        <end position="224"/>
    </location>
</feature>
<evidence type="ECO:0000313" key="4">
    <source>
        <dbReference type="Proteomes" id="UP000765845"/>
    </source>
</evidence>
<evidence type="ECO:0000256" key="2">
    <source>
        <dbReference type="SAM" id="Phobius"/>
    </source>
</evidence>
<evidence type="ECO:0000256" key="1">
    <source>
        <dbReference type="SAM" id="MobiDB-lite"/>
    </source>
</evidence>
<evidence type="ECO:0008006" key="5">
    <source>
        <dbReference type="Google" id="ProtNLM"/>
    </source>
</evidence>
<accession>A0ABX1GDW4</accession>
<gene>
    <name evidence="3" type="ORF">HCU74_08095</name>
</gene>
<protein>
    <recommendedName>
        <fullName evidence="5">Gram-negative bacterial tonB protein</fullName>
    </recommendedName>
</protein>
<dbReference type="EMBL" id="JAAWWK010000002">
    <property type="protein sequence ID" value="NKI17375.1"/>
    <property type="molecule type" value="Genomic_DNA"/>
</dbReference>
<feature type="compositionally biased region" description="Low complexity" evidence="1">
    <location>
        <begin position="114"/>
        <end position="127"/>
    </location>
</feature>
<comment type="caution">
    <text evidence="3">The sequence shown here is derived from an EMBL/GenBank/DDBJ whole genome shotgun (WGS) entry which is preliminary data.</text>
</comment>
<keyword evidence="2" id="KW-1133">Transmembrane helix</keyword>
<feature type="region of interest" description="Disordered" evidence="1">
    <location>
        <begin position="77"/>
        <end position="127"/>
    </location>
</feature>
<sequence>MNTIAISTGRLGRDSWGITDAADRRFYRILFEVFALWSIFFAVSSFLPEDVSVTDHRETTRHFLELLPDTPVATLEPVPVAVPPEPATPIARQAPKPKTKITPPAETPKPRPSAEQQRAAARAAAEQAGIATIREQLASLKNSDEAALDSSMALRSSSSNTPINNQVDVISSARSSSNGGVGAASRSVSSSQQNTALAGHQTQRVQGPSTAKGFAAPAGAATGGSKVAGRTLEEIQLAFDRSKGAFYAIFSRAARTDRSIAAGTILVSLTISPDGSVTACDIVSSSFRNADLHRRILQRVKLLKFAPKDVPPYTYPSYPINYLPS</sequence>
<feature type="transmembrane region" description="Helical" evidence="2">
    <location>
        <begin position="29"/>
        <end position="47"/>
    </location>
</feature>
<feature type="compositionally biased region" description="Low complexity" evidence="1">
    <location>
        <begin position="173"/>
        <end position="194"/>
    </location>
</feature>
<keyword evidence="2" id="KW-0472">Membrane</keyword>
<organism evidence="3 4">
    <name type="scientific">Spongiibacter thalassae</name>
    <dbReference type="NCBI Taxonomy" id="2721624"/>
    <lineage>
        <taxon>Bacteria</taxon>
        <taxon>Pseudomonadati</taxon>
        <taxon>Pseudomonadota</taxon>
        <taxon>Gammaproteobacteria</taxon>
        <taxon>Cellvibrionales</taxon>
        <taxon>Spongiibacteraceae</taxon>
        <taxon>Spongiibacter</taxon>
    </lineage>
</organism>
<reference evidence="3 4" key="1">
    <citation type="submission" date="2020-04" db="EMBL/GenBank/DDBJ databases">
        <authorList>
            <person name="Yoon J."/>
        </authorList>
    </citation>
    <scope>NUCLEOTIDE SEQUENCE [LARGE SCALE GENOMIC DNA]</scope>
    <source>
        <strain evidence="3 4">KMU-166</strain>
    </source>
</reference>
<name>A0ABX1GDW4_9GAMM</name>
<proteinExistence type="predicted"/>
<keyword evidence="4" id="KW-1185">Reference proteome</keyword>
<feature type="region of interest" description="Disordered" evidence="1">
    <location>
        <begin position="173"/>
        <end position="225"/>
    </location>
</feature>
<dbReference type="Proteomes" id="UP000765845">
    <property type="component" value="Unassembled WGS sequence"/>
</dbReference>
<evidence type="ECO:0000313" key="3">
    <source>
        <dbReference type="EMBL" id="NKI17375.1"/>
    </source>
</evidence>
<feature type="compositionally biased region" description="Polar residues" evidence="1">
    <location>
        <begin position="200"/>
        <end position="209"/>
    </location>
</feature>
<dbReference type="SUPFAM" id="SSF74653">
    <property type="entry name" value="TolA/TonB C-terminal domain"/>
    <property type="match status" value="1"/>
</dbReference>